<reference evidence="2 3" key="1">
    <citation type="submission" date="2016-10" db="EMBL/GenBank/DDBJ databases">
        <authorList>
            <person name="de Groot N.N."/>
        </authorList>
    </citation>
    <scope>NUCLEOTIDE SEQUENCE [LARGE SCALE GENOMIC DNA]</scope>
    <source>
        <strain evidence="2 3">DSM 19548</strain>
    </source>
</reference>
<dbReference type="AlphaFoldDB" id="A0A1I1EF65"/>
<keyword evidence="1" id="KW-0472">Membrane</keyword>
<dbReference type="GO" id="GO:0010468">
    <property type="term" value="P:regulation of gene expression"/>
    <property type="evidence" value="ECO:0007669"/>
    <property type="project" value="InterPro"/>
</dbReference>
<sequence>MTRSTLITFAIGALGGLLAQLVGLPAGALLGASLATSAAAWAKVELHVPGGLRDGAILVIGVALGSGIDPDFLQYLHRWATSLAMLAISITATLYGSSWLLRRFWKFDRHTAFLSSVPGTFSMVMALVAEGRGKPSTVLVMQTMRLLSLTAIVPLAVAVLGIDAASGTGKPMGSLSLPVFLALMVPGAALSLLLRRVGFPAAFLVGAMLVSAVAHASGLVEGRPPGWILTAGFIVTGATLGSRFTGIGVSEVLGALGATAAAVGSAAVISAGFAALTGALTGLPYGQIWIAFAPGGVEAMSAIGLALNFDPAYVATHHLFRILVLIALLSVAMRRSR</sequence>
<dbReference type="NCBIfam" id="TIGR03082">
    <property type="entry name" value="Gneg_AbrB_dup"/>
    <property type="match status" value="2"/>
</dbReference>
<dbReference type="Proteomes" id="UP000198728">
    <property type="component" value="Unassembled WGS sequence"/>
</dbReference>
<feature type="transmembrane region" description="Helical" evidence="1">
    <location>
        <begin position="315"/>
        <end position="333"/>
    </location>
</feature>
<dbReference type="Pfam" id="PF05145">
    <property type="entry name" value="AbrB"/>
    <property type="match status" value="1"/>
</dbReference>
<feature type="transmembrane region" description="Helical" evidence="1">
    <location>
        <begin position="227"/>
        <end position="246"/>
    </location>
</feature>
<dbReference type="GO" id="GO:0016020">
    <property type="term" value="C:membrane"/>
    <property type="evidence" value="ECO:0007669"/>
    <property type="project" value="InterPro"/>
</dbReference>
<feature type="transmembrane region" description="Helical" evidence="1">
    <location>
        <begin position="200"/>
        <end position="220"/>
    </location>
</feature>
<dbReference type="PANTHER" id="PTHR38457">
    <property type="entry name" value="REGULATOR ABRB-RELATED"/>
    <property type="match status" value="1"/>
</dbReference>
<name>A0A1I1EF65_9RHOB</name>
<dbReference type="InterPro" id="IPR017516">
    <property type="entry name" value="AbrB_dup"/>
</dbReference>
<keyword evidence="3" id="KW-1185">Reference proteome</keyword>
<dbReference type="PIRSF" id="PIRSF038991">
    <property type="entry name" value="Protein_AbrB"/>
    <property type="match status" value="1"/>
</dbReference>
<dbReference type="STRING" id="441112.SAMN04488094_101766"/>
<accession>A0A1I1EF65</accession>
<feature type="transmembrane region" description="Helical" evidence="1">
    <location>
        <begin position="143"/>
        <end position="162"/>
    </location>
</feature>
<proteinExistence type="predicted"/>
<dbReference type="InterPro" id="IPR007820">
    <property type="entry name" value="AbrB_fam"/>
</dbReference>
<dbReference type="EMBL" id="FOLG01000001">
    <property type="protein sequence ID" value="SFB85212.1"/>
    <property type="molecule type" value="Genomic_DNA"/>
</dbReference>
<feature type="transmembrane region" description="Helical" evidence="1">
    <location>
        <begin position="252"/>
        <end position="276"/>
    </location>
</feature>
<feature type="transmembrane region" description="Helical" evidence="1">
    <location>
        <begin position="174"/>
        <end position="194"/>
    </location>
</feature>
<dbReference type="RefSeq" id="WP_093359307.1">
    <property type="nucleotide sequence ID" value="NZ_FOLG01000001.1"/>
</dbReference>
<keyword evidence="1" id="KW-1133">Transmembrane helix</keyword>
<evidence type="ECO:0008006" key="4">
    <source>
        <dbReference type="Google" id="ProtNLM"/>
    </source>
</evidence>
<evidence type="ECO:0000256" key="1">
    <source>
        <dbReference type="SAM" id="Phobius"/>
    </source>
</evidence>
<evidence type="ECO:0000313" key="2">
    <source>
        <dbReference type="EMBL" id="SFB85212.1"/>
    </source>
</evidence>
<feature type="transmembrane region" description="Helical" evidence="1">
    <location>
        <begin position="79"/>
        <end position="101"/>
    </location>
</feature>
<gene>
    <name evidence="2" type="ORF">SAMN04488094_101766</name>
</gene>
<organism evidence="2 3">
    <name type="scientific">Tropicimonas isoalkanivorans</name>
    <dbReference type="NCBI Taxonomy" id="441112"/>
    <lineage>
        <taxon>Bacteria</taxon>
        <taxon>Pseudomonadati</taxon>
        <taxon>Pseudomonadota</taxon>
        <taxon>Alphaproteobacteria</taxon>
        <taxon>Rhodobacterales</taxon>
        <taxon>Roseobacteraceae</taxon>
        <taxon>Tropicimonas</taxon>
    </lineage>
</organism>
<dbReference type="OrthoDB" id="7157734at2"/>
<dbReference type="PANTHER" id="PTHR38457:SF1">
    <property type="entry name" value="REGULATOR ABRB-RELATED"/>
    <property type="match status" value="1"/>
</dbReference>
<keyword evidence="1" id="KW-0812">Transmembrane</keyword>
<evidence type="ECO:0000313" key="3">
    <source>
        <dbReference type="Proteomes" id="UP000198728"/>
    </source>
</evidence>
<protein>
    <recommendedName>
        <fullName evidence="4">Ammonia monooxygenase</fullName>
    </recommendedName>
</protein>